<dbReference type="GO" id="GO:0005886">
    <property type="term" value="C:plasma membrane"/>
    <property type="evidence" value="ECO:0007669"/>
    <property type="project" value="TreeGrafter"/>
</dbReference>
<dbReference type="RefSeq" id="WP_063237489.1">
    <property type="nucleotide sequence ID" value="NZ_CP069809.1"/>
</dbReference>
<feature type="compositionally biased region" description="Low complexity" evidence="5">
    <location>
        <begin position="568"/>
        <end position="581"/>
    </location>
</feature>
<dbReference type="Proteomes" id="UP000623307">
    <property type="component" value="Chromosome 1"/>
</dbReference>
<sequence length="665" mass="69697">MAWFRNIGIGVRLSLAFSVVVVLLVGIALSGVFALGGMNQAMRMTVEGRLLKVLDLNRVKEDALAVGIMVRDATLTEDPAMAAQNAGRIQALRESMQETLAAMGKVMEASGRPDLQKRFAELEVARHAYDGQLDMVLRQVGAGEFAGARAGLVVTLPAAQGPYFEQLDGLVAMGRAGAVAAVRESDARYAWTRNMLLGMAAAAVALAALLGWAITRSVTRPVRQALQAAEALATGNLRYRVAVRSRDETGRMLAALERAFRHLSGLVQGIQRASGSIEGATREISRGNADLSVRTGQQAASLQQTAASMEQLTSTVRQNADNARQASQLALNASEVASEGGRAVREMVQTMETISRSSSQVAEITGVIEGIAFQTNILALNAAVEAARAGEQGRGFAVVAAEVRSLAQRSSAAAKEIAGLIGGSVQQVQEGARQAEQAGRTMDDIVGAVGRVTHIIGEITAASAEQTTGIEQVSLAVTQMEGVTQQNAALVEQAAAAAQSLLHQADGLVSEVGRFEVEGQGAPATETVMPVARPAPRATPVVPRTSAGAKRKAGPARATAPVNEPANRSSAPVVVPTVTSTPPRPPRAPAAAPRQPAVPAAARAPIERKPQKSVLPTRPPTRTPALPTHQRPAVTHRRQEPVLPAAPRRRAAQPAMTDGGDWETF</sequence>
<keyword evidence="6" id="KW-1133">Transmembrane helix</keyword>
<dbReference type="InterPro" id="IPR051310">
    <property type="entry name" value="MCP_chemotaxis"/>
</dbReference>
<dbReference type="PRINTS" id="PR00260">
    <property type="entry name" value="CHEMTRNSDUCR"/>
</dbReference>
<keyword evidence="6" id="KW-0812">Transmembrane</keyword>
<reference evidence="10" key="1">
    <citation type="submission" date="2018-01" db="EMBL/GenBank/DDBJ databases">
        <authorList>
            <person name="Clerissi C."/>
        </authorList>
    </citation>
    <scope>NUCLEOTIDE SEQUENCE</scope>
    <source>
        <strain evidence="10">Cupriavidus oxalaticus LMG 2235</strain>
    </source>
</reference>
<dbReference type="GO" id="GO:0004888">
    <property type="term" value="F:transmembrane signaling receptor activity"/>
    <property type="evidence" value="ECO:0007669"/>
    <property type="project" value="InterPro"/>
</dbReference>
<feature type="transmembrane region" description="Helical" evidence="6">
    <location>
        <begin position="15"/>
        <end position="35"/>
    </location>
</feature>
<keyword evidence="2" id="KW-0488">Methylation</keyword>
<dbReference type="GO" id="GO:0007165">
    <property type="term" value="P:signal transduction"/>
    <property type="evidence" value="ECO:0007669"/>
    <property type="project" value="UniProtKB-KW"/>
</dbReference>
<keyword evidence="11" id="KW-1185">Reference proteome</keyword>
<evidence type="ECO:0000256" key="5">
    <source>
        <dbReference type="SAM" id="MobiDB-lite"/>
    </source>
</evidence>
<dbReference type="FunFam" id="1.10.287.950:FF:000001">
    <property type="entry name" value="Methyl-accepting chemotaxis sensory transducer"/>
    <property type="match status" value="1"/>
</dbReference>
<dbReference type="SMART" id="SM00283">
    <property type="entry name" value="MA"/>
    <property type="match status" value="1"/>
</dbReference>
<feature type="region of interest" description="Disordered" evidence="5">
    <location>
        <begin position="535"/>
        <end position="665"/>
    </location>
</feature>
<dbReference type="Proteomes" id="UP000256862">
    <property type="component" value="Plasmid CO2235_mp"/>
</dbReference>
<comment type="similarity">
    <text evidence="3">Belongs to the methyl-accepting chemotaxis (MCP) protein family.</text>
</comment>
<evidence type="ECO:0000313" key="10">
    <source>
        <dbReference type="EMBL" id="SPC20701.1"/>
    </source>
</evidence>
<dbReference type="Pfam" id="PF00672">
    <property type="entry name" value="HAMP"/>
    <property type="match status" value="1"/>
</dbReference>
<dbReference type="SUPFAM" id="SSF58104">
    <property type="entry name" value="Methyl-accepting chemotaxis protein (MCP) signaling domain"/>
    <property type="match status" value="1"/>
</dbReference>
<dbReference type="InterPro" id="IPR047347">
    <property type="entry name" value="YvaQ-like_sensor"/>
</dbReference>
<keyword evidence="4" id="KW-0807">Transducer</keyword>
<dbReference type="EMBL" id="OGUS01000139">
    <property type="protein sequence ID" value="SPC20701.1"/>
    <property type="molecule type" value="Genomic_DNA"/>
</dbReference>
<dbReference type="CDD" id="cd19411">
    <property type="entry name" value="MCP2201-like_sensor"/>
    <property type="match status" value="1"/>
</dbReference>
<dbReference type="CDD" id="cd11386">
    <property type="entry name" value="MCP_signal"/>
    <property type="match status" value="1"/>
</dbReference>
<dbReference type="Pfam" id="PF12729">
    <property type="entry name" value="4HB_MCP_1"/>
    <property type="match status" value="1"/>
</dbReference>
<evidence type="ECO:0000256" key="2">
    <source>
        <dbReference type="ARBA" id="ARBA00022481"/>
    </source>
</evidence>
<accession>A0A375GFF1</accession>
<proteinExistence type="inferred from homology"/>
<dbReference type="EMBL" id="CP069811">
    <property type="protein sequence ID" value="QRQ91220.1"/>
    <property type="molecule type" value="Genomic_DNA"/>
</dbReference>
<dbReference type="InterPro" id="IPR004090">
    <property type="entry name" value="Chemotax_Me-accpt_rcpt"/>
</dbReference>
<dbReference type="Gene3D" id="6.10.340.10">
    <property type="match status" value="1"/>
</dbReference>
<dbReference type="InterPro" id="IPR003660">
    <property type="entry name" value="HAMP_dom"/>
</dbReference>
<dbReference type="PANTHER" id="PTHR43531:SF14">
    <property type="entry name" value="METHYL-ACCEPTING CHEMOTAXIS PROTEIN I-RELATED"/>
    <property type="match status" value="1"/>
</dbReference>
<protein>
    <submittedName>
        <fullName evidence="9">MCP four helix bundle domain-containing protein</fullName>
    </submittedName>
    <submittedName>
        <fullName evidence="10">Methyl-accepting chemotaxis protein</fullName>
    </submittedName>
</protein>
<reference evidence="9 11" key="2">
    <citation type="submission" date="2021-02" db="EMBL/GenBank/DDBJ databases">
        <title>Complete Genome Sequence of Cupriavidus oxalaticus Strain Ox1, a Soil Oxalate-Degrading Species.</title>
        <authorList>
            <person name="Palmieri F."/>
            <person name="Udriet P."/>
            <person name="Deuasquier M."/>
            <person name="Beaudoing E."/>
            <person name="Johnson S.L."/>
            <person name="Davenport K.W."/>
            <person name="Chain P.S."/>
            <person name="Bindschedler S."/>
            <person name="Junier P."/>
        </authorList>
    </citation>
    <scope>NUCLEOTIDE SEQUENCE [LARGE SCALE GENOMIC DNA]</scope>
    <source>
        <strain evidence="9 11">Ox1</strain>
    </source>
</reference>
<dbReference type="PROSITE" id="PS50111">
    <property type="entry name" value="CHEMOTAXIS_TRANSDUC_2"/>
    <property type="match status" value="1"/>
</dbReference>
<evidence type="ECO:0000313" key="11">
    <source>
        <dbReference type="Proteomes" id="UP000623307"/>
    </source>
</evidence>
<name>A0A375GFF1_9BURK</name>
<evidence type="ECO:0000256" key="4">
    <source>
        <dbReference type="PROSITE-ProRule" id="PRU00284"/>
    </source>
</evidence>
<dbReference type="PANTHER" id="PTHR43531">
    <property type="entry name" value="PROTEIN ICFG"/>
    <property type="match status" value="1"/>
</dbReference>
<feature type="compositionally biased region" description="Low complexity" evidence="5">
    <location>
        <begin position="535"/>
        <end position="548"/>
    </location>
</feature>
<dbReference type="InterPro" id="IPR024478">
    <property type="entry name" value="HlyB_4HB_MCP"/>
</dbReference>
<feature type="domain" description="HAMP" evidence="8">
    <location>
        <begin position="216"/>
        <end position="268"/>
    </location>
</feature>
<dbReference type="GO" id="GO:0006935">
    <property type="term" value="P:chemotaxis"/>
    <property type="evidence" value="ECO:0007669"/>
    <property type="project" value="InterPro"/>
</dbReference>
<dbReference type="PROSITE" id="PS50885">
    <property type="entry name" value="HAMP"/>
    <property type="match status" value="1"/>
</dbReference>
<comment type="subcellular location">
    <subcellularLocation>
        <location evidence="1">Membrane</location>
    </subcellularLocation>
</comment>
<evidence type="ECO:0000313" key="9">
    <source>
        <dbReference type="EMBL" id="QRQ91220.1"/>
    </source>
</evidence>
<evidence type="ECO:0000256" key="6">
    <source>
        <dbReference type="SAM" id="Phobius"/>
    </source>
</evidence>
<dbReference type="Gene3D" id="1.10.287.950">
    <property type="entry name" value="Methyl-accepting chemotaxis protein"/>
    <property type="match status" value="1"/>
</dbReference>
<feature type="compositionally biased region" description="Low complexity" evidence="5">
    <location>
        <begin position="589"/>
        <end position="604"/>
    </location>
</feature>
<gene>
    <name evidence="10" type="ORF">CO2235_MP40057</name>
    <name evidence="9" type="ORF">JTE92_11475</name>
</gene>
<dbReference type="InterPro" id="IPR004089">
    <property type="entry name" value="MCPsignal_dom"/>
</dbReference>
<dbReference type="AlphaFoldDB" id="A0A375GFF1"/>
<evidence type="ECO:0000256" key="1">
    <source>
        <dbReference type="ARBA" id="ARBA00004370"/>
    </source>
</evidence>
<evidence type="ECO:0000259" key="7">
    <source>
        <dbReference type="PROSITE" id="PS50111"/>
    </source>
</evidence>
<feature type="domain" description="Methyl-accepting transducer" evidence="7">
    <location>
        <begin position="273"/>
        <end position="502"/>
    </location>
</feature>
<evidence type="ECO:0000256" key="3">
    <source>
        <dbReference type="ARBA" id="ARBA00029447"/>
    </source>
</evidence>
<dbReference type="SMART" id="SM00304">
    <property type="entry name" value="HAMP"/>
    <property type="match status" value="1"/>
</dbReference>
<dbReference type="OrthoDB" id="5441488at2"/>
<evidence type="ECO:0000259" key="8">
    <source>
        <dbReference type="PROSITE" id="PS50885"/>
    </source>
</evidence>
<feature type="transmembrane region" description="Helical" evidence="6">
    <location>
        <begin position="195"/>
        <end position="214"/>
    </location>
</feature>
<organism evidence="10">
    <name type="scientific">Cupriavidus oxalaticus</name>
    <dbReference type="NCBI Taxonomy" id="96344"/>
    <lineage>
        <taxon>Bacteria</taxon>
        <taxon>Pseudomonadati</taxon>
        <taxon>Pseudomonadota</taxon>
        <taxon>Betaproteobacteria</taxon>
        <taxon>Burkholderiales</taxon>
        <taxon>Burkholderiaceae</taxon>
        <taxon>Cupriavidus</taxon>
    </lineage>
</organism>
<dbReference type="Pfam" id="PF00015">
    <property type="entry name" value="MCPsignal"/>
    <property type="match status" value="1"/>
</dbReference>
<dbReference type="GeneID" id="303490149"/>
<keyword evidence="6" id="KW-0472">Membrane</keyword>